<sequence>RPQQQQHLREPTQSATTSMQPARGCDGVLEAVISGAHSLGPETLLAVINHLDQKQQTALLHASKHGSVL</sequence>
<proteinExistence type="predicted"/>
<reference evidence="2 3" key="1">
    <citation type="submission" date="2020-02" db="EMBL/GenBank/DDBJ databases">
        <title>Draft genome sequence of Haematococcus lacustris strain NIES-144.</title>
        <authorList>
            <person name="Morimoto D."/>
            <person name="Nakagawa S."/>
            <person name="Yoshida T."/>
            <person name="Sawayama S."/>
        </authorList>
    </citation>
    <scope>NUCLEOTIDE SEQUENCE [LARGE SCALE GENOMIC DNA]</scope>
    <source>
        <strain evidence="2 3">NIES-144</strain>
    </source>
</reference>
<comment type="caution">
    <text evidence="2">The sequence shown here is derived from an EMBL/GenBank/DDBJ whole genome shotgun (WGS) entry which is preliminary data.</text>
</comment>
<dbReference type="AlphaFoldDB" id="A0A699YNG6"/>
<protein>
    <submittedName>
        <fullName evidence="2">Uncharacterized protein</fullName>
    </submittedName>
</protein>
<name>A0A699YNG6_HAELA</name>
<feature type="region of interest" description="Disordered" evidence="1">
    <location>
        <begin position="1"/>
        <end position="23"/>
    </location>
</feature>
<keyword evidence="3" id="KW-1185">Reference proteome</keyword>
<organism evidence="2 3">
    <name type="scientific">Haematococcus lacustris</name>
    <name type="common">Green alga</name>
    <name type="synonym">Haematococcus pluvialis</name>
    <dbReference type="NCBI Taxonomy" id="44745"/>
    <lineage>
        <taxon>Eukaryota</taxon>
        <taxon>Viridiplantae</taxon>
        <taxon>Chlorophyta</taxon>
        <taxon>core chlorophytes</taxon>
        <taxon>Chlorophyceae</taxon>
        <taxon>CS clade</taxon>
        <taxon>Chlamydomonadales</taxon>
        <taxon>Haematococcaceae</taxon>
        <taxon>Haematococcus</taxon>
    </lineage>
</organism>
<gene>
    <name evidence="2" type="ORF">HaLaN_03423</name>
</gene>
<feature type="non-terminal residue" evidence="2">
    <location>
        <position position="1"/>
    </location>
</feature>
<evidence type="ECO:0000313" key="3">
    <source>
        <dbReference type="Proteomes" id="UP000485058"/>
    </source>
</evidence>
<evidence type="ECO:0000313" key="2">
    <source>
        <dbReference type="EMBL" id="GFH08456.1"/>
    </source>
</evidence>
<dbReference type="Proteomes" id="UP000485058">
    <property type="component" value="Unassembled WGS sequence"/>
</dbReference>
<dbReference type="EMBL" id="BLLF01000162">
    <property type="protein sequence ID" value="GFH08456.1"/>
    <property type="molecule type" value="Genomic_DNA"/>
</dbReference>
<accession>A0A699YNG6</accession>
<evidence type="ECO:0000256" key="1">
    <source>
        <dbReference type="SAM" id="MobiDB-lite"/>
    </source>
</evidence>
<feature type="compositionally biased region" description="Polar residues" evidence="1">
    <location>
        <begin position="1"/>
        <end position="20"/>
    </location>
</feature>